<dbReference type="InterPro" id="IPR001412">
    <property type="entry name" value="aa-tRNA-synth_I_CS"/>
</dbReference>
<dbReference type="SUPFAM" id="SSF52374">
    <property type="entry name" value="Nucleotidylyl transferase"/>
    <property type="match status" value="1"/>
</dbReference>
<dbReference type="Gene3D" id="1.10.240.10">
    <property type="entry name" value="Tyrosyl-Transfer RNA Synthetase"/>
    <property type="match status" value="1"/>
</dbReference>
<organism evidence="12 13">
    <name type="scientific">Coccomyxa viridis</name>
    <dbReference type="NCBI Taxonomy" id="1274662"/>
    <lineage>
        <taxon>Eukaryota</taxon>
        <taxon>Viridiplantae</taxon>
        <taxon>Chlorophyta</taxon>
        <taxon>core chlorophytes</taxon>
        <taxon>Trebouxiophyceae</taxon>
        <taxon>Trebouxiophyceae incertae sedis</taxon>
        <taxon>Coccomyxaceae</taxon>
        <taxon>Coccomyxa</taxon>
    </lineage>
</organism>
<dbReference type="InterPro" id="IPR050203">
    <property type="entry name" value="Trp-tRNA_synthetase"/>
</dbReference>
<dbReference type="PROSITE" id="PS00178">
    <property type="entry name" value="AA_TRNA_LIGASE_I"/>
    <property type="match status" value="1"/>
</dbReference>
<dbReference type="PANTHER" id="PTHR43766:SF1">
    <property type="entry name" value="TRYPTOPHAN--TRNA LIGASE, MITOCHONDRIAL"/>
    <property type="match status" value="1"/>
</dbReference>
<protein>
    <recommendedName>
        <fullName evidence="3">tryptophan--tRNA ligase</fullName>
        <ecNumber evidence="3">6.1.1.2</ecNumber>
    </recommendedName>
    <alternativeName>
        <fullName evidence="9">Tryptophanyl-tRNA synthetase</fullName>
    </alternativeName>
</protein>
<evidence type="ECO:0000256" key="1">
    <source>
        <dbReference type="ARBA" id="ARBA00004173"/>
    </source>
</evidence>
<keyword evidence="8 11" id="KW-0030">Aminoacyl-tRNA synthetase</keyword>
<evidence type="ECO:0000256" key="11">
    <source>
        <dbReference type="RuleBase" id="RU363036"/>
    </source>
</evidence>
<evidence type="ECO:0000256" key="6">
    <source>
        <dbReference type="ARBA" id="ARBA00022840"/>
    </source>
</evidence>
<evidence type="ECO:0000256" key="8">
    <source>
        <dbReference type="ARBA" id="ARBA00023146"/>
    </source>
</evidence>
<comment type="similarity">
    <text evidence="2 11">Belongs to the class-I aminoacyl-tRNA synthetase family.</text>
</comment>
<dbReference type="InterPro" id="IPR002306">
    <property type="entry name" value="Trp-tRNA-ligase"/>
</dbReference>
<proteinExistence type="inferred from homology"/>
<evidence type="ECO:0000313" key="12">
    <source>
        <dbReference type="EMBL" id="CAK0786775.1"/>
    </source>
</evidence>
<evidence type="ECO:0000256" key="7">
    <source>
        <dbReference type="ARBA" id="ARBA00022917"/>
    </source>
</evidence>
<dbReference type="Pfam" id="PF00579">
    <property type="entry name" value="tRNA-synt_1b"/>
    <property type="match status" value="1"/>
</dbReference>
<keyword evidence="7 11" id="KW-0648">Protein biosynthesis</keyword>
<dbReference type="Proteomes" id="UP001314263">
    <property type="component" value="Unassembled WGS sequence"/>
</dbReference>
<dbReference type="GO" id="GO:0009507">
    <property type="term" value="C:chloroplast"/>
    <property type="evidence" value="ECO:0007669"/>
    <property type="project" value="TreeGrafter"/>
</dbReference>
<evidence type="ECO:0000256" key="10">
    <source>
        <dbReference type="ARBA" id="ARBA00049929"/>
    </source>
</evidence>
<dbReference type="Gene3D" id="3.40.50.620">
    <property type="entry name" value="HUPs"/>
    <property type="match status" value="1"/>
</dbReference>
<dbReference type="PRINTS" id="PR01039">
    <property type="entry name" value="TRNASYNTHTRP"/>
</dbReference>
<dbReference type="HAMAP" id="MF_00140_B">
    <property type="entry name" value="Trp_tRNA_synth_B"/>
    <property type="match status" value="1"/>
</dbReference>
<evidence type="ECO:0000256" key="3">
    <source>
        <dbReference type="ARBA" id="ARBA00013161"/>
    </source>
</evidence>
<name>A0AAV1IJY9_9CHLO</name>
<accession>A0AAV1IJY9</accession>
<dbReference type="GO" id="GO:0009791">
    <property type="term" value="P:post-embryonic development"/>
    <property type="evidence" value="ECO:0007669"/>
    <property type="project" value="UniProtKB-ARBA"/>
</dbReference>
<dbReference type="GO" id="GO:0005524">
    <property type="term" value="F:ATP binding"/>
    <property type="evidence" value="ECO:0007669"/>
    <property type="project" value="UniProtKB-KW"/>
</dbReference>
<evidence type="ECO:0000256" key="4">
    <source>
        <dbReference type="ARBA" id="ARBA00022598"/>
    </source>
</evidence>
<evidence type="ECO:0000256" key="2">
    <source>
        <dbReference type="ARBA" id="ARBA00005594"/>
    </source>
</evidence>
<comment type="subcellular location">
    <subcellularLocation>
        <location evidence="1">Mitochondrion</location>
    </subcellularLocation>
</comment>
<dbReference type="GO" id="GO:0006436">
    <property type="term" value="P:tryptophanyl-tRNA aminoacylation"/>
    <property type="evidence" value="ECO:0007669"/>
    <property type="project" value="InterPro"/>
</dbReference>
<dbReference type="InterPro" id="IPR024109">
    <property type="entry name" value="Trp-tRNA-ligase_bac-type"/>
</dbReference>
<dbReference type="GO" id="GO:0004830">
    <property type="term" value="F:tryptophan-tRNA ligase activity"/>
    <property type="evidence" value="ECO:0007669"/>
    <property type="project" value="UniProtKB-EC"/>
</dbReference>
<comment type="caution">
    <text evidence="12">The sequence shown here is derived from an EMBL/GenBank/DDBJ whole genome shotgun (WGS) entry which is preliminary data.</text>
</comment>
<sequence length="438" mass="48280">MSGVCKLHGPLTRQAWLPGRDRPMYPAFASHVQSYHSKRTLAFLGRFLAHRARHSTHHAAWGRCACRAVSSTTEATRTAGPPSAQPQEPKPAQKQRVLSGVQPTGTLHLGNYLGAIRNWVKMQELYDTFFCVVDLHAITLPHEPRDLLEATRKSAALYIASGINPDNASIFVQSHVTAHAELAWLLQCYTPIGWLRRMIQFKEKSASQGAEEVGAGLLTYPVLMAADILLYGTDLVPVGADQKQHIELARDIAERFNAKFGGKKWKKLGGRGGRLFKIPEAFMPPTGARVMSLTDGTKKMSKSAESDASRINLLDPPDVLYGKIKRAKTDAFVGLEYDNPDRPEAANLLAIYSLVTGKSTEDCVSETAQMSWGDFKPMLADAVIAHLEPLQQRYSSIMEDEGYLDSILAQGADKAEEAAGRTLDNVRQAMGFVPRRTR</sequence>
<comment type="catalytic activity">
    <reaction evidence="10">
        <text>tRNA(Trp) + L-tryptophan + ATP = L-tryptophyl-tRNA(Trp) + AMP + diphosphate + H(+)</text>
        <dbReference type="Rhea" id="RHEA:24080"/>
        <dbReference type="Rhea" id="RHEA-COMP:9671"/>
        <dbReference type="Rhea" id="RHEA-COMP:9705"/>
        <dbReference type="ChEBI" id="CHEBI:15378"/>
        <dbReference type="ChEBI" id="CHEBI:30616"/>
        <dbReference type="ChEBI" id="CHEBI:33019"/>
        <dbReference type="ChEBI" id="CHEBI:57912"/>
        <dbReference type="ChEBI" id="CHEBI:78442"/>
        <dbReference type="ChEBI" id="CHEBI:78535"/>
        <dbReference type="ChEBI" id="CHEBI:456215"/>
        <dbReference type="EC" id="6.1.1.2"/>
    </reaction>
</comment>
<dbReference type="EMBL" id="CAUYUE010000015">
    <property type="protein sequence ID" value="CAK0786775.1"/>
    <property type="molecule type" value="Genomic_DNA"/>
</dbReference>
<dbReference type="AlphaFoldDB" id="A0AAV1IJY9"/>
<dbReference type="NCBIfam" id="TIGR00233">
    <property type="entry name" value="trpS"/>
    <property type="match status" value="1"/>
</dbReference>
<keyword evidence="6 11" id="KW-0067">ATP-binding</keyword>
<keyword evidence="5 11" id="KW-0547">Nucleotide-binding</keyword>
<dbReference type="GO" id="GO:0005739">
    <property type="term" value="C:mitochondrion"/>
    <property type="evidence" value="ECO:0007669"/>
    <property type="project" value="UniProtKB-SubCell"/>
</dbReference>
<dbReference type="EC" id="6.1.1.2" evidence="3"/>
<gene>
    <name evidence="12" type="primary">OVA4</name>
    <name evidence="12" type="ORF">CVIRNUC_009989</name>
</gene>
<dbReference type="InterPro" id="IPR014729">
    <property type="entry name" value="Rossmann-like_a/b/a_fold"/>
</dbReference>
<keyword evidence="4 11" id="KW-0436">Ligase</keyword>
<evidence type="ECO:0000313" key="13">
    <source>
        <dbReference type="Proteomes" id="UP001314263"/>
    </source>
</evidence>
<keyword evidence="13" id="KW-1185">Reference proteome</keyword>
<dbReference type="CDD" id="cd00806">
    <property type="entry name" value="TrpRS_core"/>
    <property type="match status" value="1"/>
</dbReference>
<dbReference type="FunFam" id="1.10.240.10:FF:000002">
    <property type="entry name" value="Tryptophan--tRNA ligase"/>
    <property type="match status" value="1"/>
</dbReference>
<dbReference type="InterPro" id="IPR002305">
    <property type="entry name" value="aa-tRNA-synth_Ic"/>
</dbReference>
<dbReference type="PANTHER" id="PTHR43766">
    <property type="entry name" value="TRYPTOPHAN--TRNA LIGASE, MITOCHONDRIAL"/>
    <property type="match status" value="1"/>
</dbReference>
<evidence type="ECO:0000256" key="9">
    <source>
        <dbReference type="ARBA" id="ARBA00030268"/>
    </source>
</evidence>
<evidence type="ECO:0000256" key="5">
    <source>
        <dbReference type="ARBA" id="ARBA00022741"/>
    </source>
</evidence>
<reference evidence="12 13" key="1">
    <citation type="submission" date="2023-10" db="EMBL/GenBank/DDBJ databases">
        <authorList>
            <person name="Maclean D."/>
            <person name="Macfadyen A."/>
        </authorList>
    </citation>
    <scope>NUCLEOTIDE SEQUENCE [LARGE SCALE GENOMIC DNA]</scope>
</reference>
<dbReference type="GO" id="GO:0048608">
    <property type="term" value="P:reproductive structure development"/>
    <property type="evidence" value="ECO:0007669"/>
    <property type="project" value="UniProtKB-ARBA"/>
</dbReference>